<dbReference type="Gene3D" id="1.20.58.100">
    <property type="entry name" value="Fumarate reductase/succinate dehydrogenase flavoprotein-like, C-terminal domain"/>
    <property type="match status" value="1"/>
</dbReference>
<dbReference type="OrthoDB" id="9806724at2"/>
<evidence type="ECO:0000256" key="13">
    <source>
        <dbReference type="RuleBase" id="RU362049"/>
    </source>
</evidence>
<keyword evidence="9 13" id="KW-0560">Oxidoreductase</keyword>
<evidence type="ECO:0000256" key="6">
    <source>
        <dbReference type="ARBA" id="ARBA00022630"/>
    </source>
</evidence>
<dbReference type="GO" id="GO:0034628">
    <property type="term" value="P:'de novo' NAD+ biosynthetic process from L-aspartate"/>
    <property type="evidence" value="ECO:0007669"/>
    <property type="project" value="TreeGrafter"/>
</dbReference>
<dbReference type="PATRIC" id="fig|1125411.7.peg.1483"/>
<dbReference type="UniPathway" id="UPA00253">
    <property type="reaction ID" value="UER00326"/>
</dbReference>
<dbReference type="NCBIfam" id="NF006567">
    <property type="entry name" value="PRK09077.1"/>
    <property type="match status" value="1"/>
</dbReference>
<dbReference type="STRING" id="1125411.W908_07515"/>
<dbReference type="KEGG" id="tsn:W908_07515"/>
<dbReference type="InterPro" id="IPR037099">
    <property type="entry name" value="Fum_R/Succ_DH_flav-like_C_sf"/>
</dbReference>
<proteinExistence type="inferred from homology"/>
<keyword evidence="7 13" id="KW-0662">Pyridine nucleotide biosynthesis</keyword>
<dbReference type="SUPFAM" id="SSF51905">
    <property type="entry name" value="FAD/NAD(P)-binding domain"/>
    <property type="match status" value="1"/>
</dbReference>
<keyword evidence="6 13" id="KW-0285">Flavoprotein</keyword>
<evidence type="ECO:0000256" key="4">
    <source>
        <dbReference type="ARBA" id="ARBA00012173"/>
    </source>
</evidence>
<evidence type="ECO:0000256" key="9">
    <source>
        <dbReference type="ARBA" id="ARBA00023002"/>
    </source>
</evidence>
<dbReference type="RefSeq" id="WP_053820586.1">
    <property type="nucleotide sequence ID" value="NZ_CP006911.1"/>
</dbReference>
<comment type="catalytic activity">
    <reaction evidence="10">
        <text>L-aspartate + O2 = iminosuccinate + H2O2</text>
        <dbReference type="Rhea" id="RHEA:25876"/>
        <dbReference type="ChEBI" id="CHEBI:15379"/>
        <dbReference type="ChEBI" id="CHEBI:16240"/>
        <dbReference type="ChEBI" id="CHEBI:29991"/>
        <dbReference type="ChEBI" id="CHEBI:77875"/>
        <dbReference type="EC" id="1.4.3.16"/>
    </reaction>
    <physiologicalReaction direction="left-to-right" evidence="10">
        <dbReference type="Rhea" id="RHEA:25877"/>
    </physiologicalReaction>
</comment>
<reference evidence="16 17" key="1">
    <citation type="journal article" date="2015" name="Genome Announc.">
        <title>Genome Sequence of 'Candidatus Thioglobus singularis' Strain PS1, a Mixotroph from the SUP05 Clade of Marine Gammaproteobacteria.</title>
        <authorList>
            <person name="Marshall K.T."/>
            <person name="Morris R.M."/>
        </authorList>
    </citation>
    <scope>NUCLEOTIDE SEQUENCE [LARGE SCALE GENOMIC DNA]</scope>
    <source>
        <strain evidence="16 17">PS1</strain>
    </source>
</reference>
<dbReference type="Pfam" id="PF00890">
    <property type="entry name" value="FAD_binding_2"/>
    <property type="match status" value="1"/>
</dbReference>
<dbReference type="FunFam" id="3.90.700.10:FF:000002">
    <property type="entry name" value="L-aspartate oxidase"/>
    <property type="match status" value="1"/>
</dbReference>
<dbReference type="SUPFAM" id="SSF46977">
    <property type="entry name" value="Succinate dehydrogenase/fumarate reductase flavoprotein C-terminal domain"/>
    <property type="match status" value="1"/>
</dbReference>
<dbReference type="EC" id="1.4.3.16" evidence="4 11"/>
<comment type="similarity">
    <text evidence="3 13">Belongs to the FAD-dependent oxidoreductase 2 family. NadB subfamily.</text>
</comment>
<comment type="subcellular location">
    <subcellularLocation>
        <location evidence="13">Cytoplasm</location>
    </subcellularLocation>
</comment>
<dbReference type="PANTHER" id="PTHR42716">
    <property type="entry name" value="L-ASPARTATE OXIDASE"/>
    <property type="match status" value="1"/>
</dbReference>
<evidence type="ECO:0000256" key="2">
    <source>
        <dbReference type="ARBA" id="ARBA00004950"/>
    </source>
</evidence>
<dbReference type="InterPro" id="IPR027477">
    <property type="entry name" value="Succ_DH/fumarate_Rdtase_cat_sf"/>
</dbReference>
<dbReference type="PANTHER" id="PTHR42716:SF2">
    <property type="entry name" value="L-ASPARTATE OXIDASE, CHLOROPLASTIC"/>
    <property type="match status" value="1"/>
</dbReference>
<evidence type="ECO:0000259" key="15">
    <source>
        <dbReference type="Pfam" id="PF02910"/>
    </source>
</evidence>
<evidence type="ECO:0000256" key="3">
    <source>
        <dbReference type="ARBA" id="ARBA00008562"/>
    </source>
</evidence>
<dbReference type="Gene3D" id="3.90.700.10">
    <property type="entry name" value="Succinate dehydrogenase/fumarate reductase flavoprotein, catalytic domain"/>
    <property type="match status" value="1"/>
</dbReference>
<evidence type="ECO:0000313" key="17">
    <source>
        <dbReference type="Proteomes" id="UP000068905"/>
    </source>
</evidence>
<dbReference type="PIRSF" id="PIRSF000171">
    <property type="entry name" value="SDHA_APRA_LASPO"/>
    <property type="match status" value="1"/>
</dbReference>
<evidence type="ECO:0000256" key="12">
    <source>
        <dbReference type="PIRSR" id="PIRSR000171-1"/>
    </source>
</evidence>
<dbReference type="PRINTS" id="PR00368">
    <property type="entry name" value="FADPNR"/>
</dbReference>
<dbReference type="InterPro" id="IPR036188">
    <property type="entry name" value="FAD/NAD-bd_sf"/>
</dbReference>
<dbReference type="GO" id="GO:0005737">
    <property type="term" value="C:cytoplasm"/>
    <property type="evidence" value="ECO:0007669"/>
    <property type="project" value="UniProtKB-SubCell"/>
</dbReference>
<evidence type="ECO:0000259" key="14">
    <source>
        <dbReference type="Pfam" id="PF00890"/>
    </source>
</evidence>
<dbReference type="AlphaFoldDB" id="A0A0M3T287"/>
<sequence>MAKKYQFDVLIIGSGAAGLMSAVQLSSSTSIAVIAKDKILEGSSYYAQGGISAVLDPEDNFDSHIEDTVNTGFNLGNEKSIRYMVEQAPQAIKDLESTGVQFSHINNSYDLTTEGGHSSKRVAHVADKTGQSIQVNLLAKVRQKNNIELFEEYVAVDLVVKDKNCYGAYVFDKNSKEVVTFSSNKTILATGGASKSYLYTSNPDTSTGDGIAMAYRAGCEISNMEFTQFHPTCLFHPHAKSFLISETLRGEGAKLLLPDGQEFMHKYDDRLELAPRDIVARAIDNEMKVNGYDCVYLDFSFKDKEWIKSRFPTITQRCKELGIDISKEALPVVPAAHYTCGGVNTNIDAQSSINNLYAVGEVAHTGVHGANRMASNSLLECVVFAKSCANHINSSEFENSQTKIEKWDDSRVAPSKEKVVIAHLWHEIRLIMWNFVGIVRSNNRLNSAYLKIQQINKEVDEYYRIYTVTEDLIELRNLAQTSKIIVESALSRKESRGLHYNQDYPNKMSKIQNTVMTKS</sequence>
<dbReference type="EMBL" id="CP006911">
    <property type="protein sequence ID" value="ALE02381.1"/>
    <property type="molecule type" value="Genomic_DNA"/>
</dbReference>
<evidence type="ECO:0000313" key="16">
    <source>
        <dbReference type="EMBL" id="ALE02381.1"/>
    </source>
</evidence>
<protein>
    <recommendedName>
        <fullName evidence="5 11">L-aspartate oxidase</fullName>
        <ecNumber evidence="4 11">1.4.3.16</ecNumber>
    </recommendedName>
</protein>
<evidence type="ECO:0000256" key="7">
    <source>
        <dbReference type="ARBA" id="ARBA00022642"/>
    </source>
</evidence>
<evidence type="ECO:0000256" key="5">
    <source>
        <dbReference type="ARBA" id="ARBA00021901"/>
    </source>
</evidence>
<keyword evidence="8 13" id="KW-0274">FAD</keyword>
<dbReference type="InterPro" id="IPR005288">
    <property type="entry name" value="NadB"/>
</dbReference>
<feature type="active site" description="Proton acceptor" evidence="12">
    <location>
        <position position="276"/>
    </location>
</feature>
<name>A0A0M3T287_9GAMM</name>
<comment type="function">
    <text evidence="13">Catalyzes the oxidation of L-aspartate to iminoaspartate.</text>
</comment>
<dbReference type="NCBIfam" id="TIGR00551">
    <property type="entry name" value="nadB"/>
    <property type="match status" value="1"/>
</dbReference>
<dbReference type="GO" id="GO:0008734">
    <property type="term" value="F:L-aspartate oxidase activity"/>
    <property type="evidence" value="ECO:0007669"/>
    <property type="project" value="UniProtKB-UniRule"/>
</dbReference>
<gene>
    <name evidence="16" type="ORF">W908_07515</name>
</gene>
<feature type="domain" description="FAD-dependent oxidoreductase 2 FAD-binding" evidence="14">
    <location>
        <begin position="8"/>
        <end position="378"/>
    </location>
</feature>
<accession>A0A0M3T287</accession>
<evidence type="ECO:0000256" key="8">
    <source>
        <dbReference type="ARBA" id="ARBA00022827"/>
    </source>
</evidence>
<evidence type="ECO:0000256" key="11">
    <source>
        <dbReference type="NCBIfam" id="TIGR00551"/>
    </source>
</evidence>
<evidence type="ECO:0000256" key="1">
    <source>
        <dbReference type="ARBA" id="ARBA00001974"/>
    </source>
</evidence>
<dbReference type="InterPro" id="IPR003953">
    <property type="entry name" value="FAD-dep_OxRdtase_2_FAD-bd"/>
</dbReference>
<comment type="cofactor">
    <cofactor evidence="1 13">
        <name>FAD</name>
        <dbReference type="ChEBI" id="CHEBI:57692"/>
    </cofactor>
</comment>
<keyword evidence="17" id="KW-1185">Reference proteome</keyword>
<dbReference type="Gene3D" id="3.50.50.60">
    <property type="entry name" value="FAD/NAD(P)-binding domain"/>
    <property type="match status" value="1"/>
</dbReference>
<dbReference type="Proteomes" id="UP000068905">
    <property type="component" value="Chromosome"/>
</dbReference>
<dbReference type="InterPro" id="IPR015939">
    <property type="entry name" value="Fum_Rdtase/Succ_DH_flav-like_C"/>
</dbReference>
<dbReference type="FunFam" id="1.20.58.100:FF:000002">
    <property type="entry name" value="L-aspartate oxidase"/>
    <property type="match status" value="1"/>
</dbReference>
<dbReference type="Pfam" id="PF02910">
    <property type="entry name" value="Succ_DH_flav_C"/>
    <property type="match status" value="1"/>
</dbReference>
<organism evidence="16 17">
    <name type="scientific">Candidatus Pseudothioglobus singularis PS1</name>
    <dbReference type="NCBI Taxonomy" id="1125411"/>
    <lineage>
        <taxon>Bacteria</taxon>
        <taxon>Pseudomonadati</taxon>
        <taxon>Pseudomonadota</taxon>
        <taxon>Gammaproteobacteria</taxon>
        <taxon>Candidatus Pseudothioglobaceae</taxon>
        <taxon>Candidatus Pseudothioglobus</taxon>
    </lineage>
</organism>
<feature type="domain" description="Fumarate reductase/succinate dehydrogenase flavoprotein-like C-terminal" evidence="15">
    <location>
        <begin position="427"/>
        <end position="507"/>
    </location>
</feature>
<dbReference type="SUPFAM" id="SSF56425">
    <property type="entry name" value="Succinate dehydrogenase/fumarate reductase flavoprotein, catalytic domain"/>
    <property type="match status" value="1"/>
</dbReference>
<comment type="pathway">
    <text evidence="2 13">Cofactor biosynthesis; NAD(+) biosynthesis; iminoaspartate from L-aspartate (oxidase route): step 1/1.</text>
</comment>
<evidence type="ECO:0000256" key="10">
    <source>
        <dbReference type="ARBA" id="ARBA00048305"/>
    </source>
</evidence>